<keyword evidence="3" id="KW-1185">Reference proteome</keyword>
<dbReference type="SMART" id="SM00530">
    <property type="entry name" value="HTH_XRE"/>
    <property type="match status" value="1"/>
</dbReference>
<sequence>MAAHPVDLHVGQKIRERRLSLSMTLRNVAEALGLTFQQIQKYESGANRIGSSRLYDFARVLDVPIAYFFDGMPSGGRRSSRIEGLGDAVTPFANGKDPLASRETRDLVTAYYRIREVRLRKRVYELLRTAGAVSHADAVAKGRRGVDGRNR</sequence>
<proteinExistence type="predicted"/>
<evidence type="ECO:0000313" key="2">
    <source>
        <dbReference type="EMBL" id="SKA30156.1"/>
    </source>
</evidence>
<dbReference type="Gene3D" id="1.10.260.40">
    <property type="entry name" value="lambda repressor-like DNA-binding domains"/>
    <property type="match status" value="1"/>
</dbReference>
<dbReference type="SUPFAM" id="SSF47413">
    <property type="entry name" value="lambda repressor-like DNA-binding domains"/>
    <property type="match status" value="1"/>
</dbReference>
<dbReference type="Proteomes" id="UP000190092">
    <property type="component" value="Unassembled WGS sequence"/>
</dbReference>
<name>A0A1T4SPS5_9HYPH</name>
<evidence type="ECO:0000259" key="1">
    <source>
        <dbReference type="PROSITE" id="PS50943"/>
    </source>
</evidence>
<dbReference type="Pfam" id="PF01381">
    <property type="entry name" value="HTH_3"/>
    <property type="match status" value="1"/>
</dbReference>
<dbReference type="AlphaFoldDB" id="A0A1T4SPS5"/>
<feature type="domain" description="HTH cro/C1-type" evidence="1">
    <location>
        <begin position="14"/>
        <end position="68"/>
    </location>
</feature>
<reference evidence="3" key="1">
    <citation type="submission" date="2017-02" db="EMBL/GenBank/DDBJ databases">
        <authorList>
            <person name="Varghese N."/>
            <person name="Submissions S."/>
        </authorList>
    </citation>
    <scope>NUCLEOTIDE SEQUENCE [LARGE SCALE GENOMIC DNA]</scope>
    <source>
        <strain evidence="3">ATCC 27094</strain>
    </source>
</reference>
<dbReference type="OrthoDB" id="9797172at2"/>
<organism evidence="2 3">
    <name type="scientific">Enhydrobacter aerosaccus</name>
    <dbReference type="NCBI Taxonomy" id="225324"/>
    <lineage>
        <taxon>Bacteria</taxon>
        <taxon>Pseudomonadati</taxon>
        <taxon>Pseudomonadota</taxon>
        <taxon>Alphaproteobacteria</taxon>
        <taxon>Hyphomicrobiales</taxon>
        <taxon>Enhydrobacter</taxon>
    </lineage>
</organism>
<dbReference type="InterPro" id="IPR001387">
    <property type="entry name" value="Cro/C1-type_HTH"/>
</dbReference>
<protein>
    <submittedName>
        <fullName evidence="2">Transcriptional regulator, contains XRE-family HTH domain</fullName>
    </submittedName>
</protein>
<dbReference type="STRING" id="225324.SAMN02745126_04895"/>
<dbReference type="CDD" id="cd00093">
    <property type="entry name" value="HTH_XRE"/>
    <property type="match status" value="1"/>
</dbReference>
<accession>A0A1T4SPS5</accession>
<dbReference type="EMBL" id="FUWJ01000009">
    <property type="protein sequence ID" value="SKA30156.1"/>
    <property type="molecule type" value="Genomic_DNA"/>
</dbReference>
<gene>
    <name evidence="2" type="ORF">SAMN02745126_04895</name>
</gene>
<dbReference type="RefSeq" id="WP_085936652.1">
    <property type="nucleotide sequence ID" value="NZ_FUWJ01000009.1"/>
</dbReference>
<dbReference type="PROSITE" id="PS50943">
    <property type="entry name" value="HTH_CROC1"/>
    <property type="match status" value="1"/>
</dbReference>
<dbReference type="GO" id="GO:0003677">
    <property type="term" value="F:DNA binding"/>
    <property type="evidence" value="ECO:0007669"/>
    <property type="project" value="InterPro"/>
</dbReference>
<dbReference type="InterPro" id="IPR010982">
    <property type="entry name" value="Lambda_DNA-bd_dom_sf"/>
</dbReference>
<evidence type="ECO:0000313" key="3">
    <source>
        <dbReference type="Proteomes" id="UP000190092"/>
    </source>
</evidence>